<dbReference type="AlphaFoldDB" id="M3BA20"/>
<sequence length="93" mass="10317">MRPLRVDLAAKELRTAAKLDADAQQINNNAHHYGDNMHLGFAAAAFFEDRAKADEASGTLSPAELEHAMWRVVSEARLMDKHTYTLHSNTAVL</sequence>
<dbReference type="HOGENOM" id="CLU_2400630_0_0_1"/>
<proteinExistence type="predicted"/>
<dbReference type="RefSeq" id="XP_007923545.1">
    <property type="nucleotide sequence ID" value="XM_007925354.1"/>
</dbReference>
<gene>
    <name evidence="1" type="ORF">MYCFIDRAFT_206730</name>
</gene>
<reference evidence="1 2" key="1">
    <citation type="journal article" date="2012" name="PLoS Pathog.">
        <title>Diverse lifestyles and strategies of plant pathogenesis encoded in the genomes of eighteen Dothideomycetes fungi.</title>
        <authorList>
            <person name="Ohm R.A."/>
            <person name="Feau N."/>
            <person name="Henrissat B."/>
            <person name="Schoch C.L."/>
            <person name="Horwitz B.A."/>
            <person name="Barry K.W."/>
            <person name="Condon B.J."/>
            <person name="Copeland A.C."/>
            <person name="Dhillon B."/>
            <person name="Glaser F."/>
            <person name="Hesse C.N."/>
            <person name="Kosti I."/>
            <person name="LaButti K."/>
            <person name="Lindquist E.A."/>
            <person name="Lucas S."/>
            <person name="Salamov A.A."/>
            <person name="Bradshaw R.E."/>
            <person name="Ciuffetti L."/>
            <person name="Hamelin R.C."/>
            <person name="Kema G.H.J."/>
            <person name="Lawrence C."/>
            <person name="Scott J.A."/>
            <person name="Spatafora J.W."/>
            <person name="Turgeon B.G."/>
            <person name="de Wit P.J.G.M."/>
            <person name="Zhong S."/>
            <person name="Goodwin S.B."/>
            <person name="Grigoriev I.V."/>
        </authorList>
    </citation>
    <scope>NUCLEOTIDE SEQUENCE [LARGE SCALE GENOMIC DNA]</scope>
    <source>
        <strain evidence="1 2">CIRAD86</strain>
    </source>
</reference>
<evidence type="ECO:0000313" key="2">
    <source>
        <dbReference type="Proteomes" id="UP000016932"/>
    </source>
</evidence>
<protein>
    <submittedName>
        <fullName evidence="1">Uncharacterized protein</fullName>
    </submittedName>
</protein>
<organism evidence="1 2">
    <name type="scientific">Pseudocercospora fijiensis (strain CIRAD86)</name>
    <name type="common">Black leaf streak disease fungus</name>
    <name type="synonym">Mycosphaerella fijiensis</name>
    <dbReference type="NCBI Taxonomy" id="383855"/>
    <lineage>
        <taxon>Eukaryota</taxon>
        <taxon>Fungi</taxon>
        <taxon>Dikarya</taxon>
        <taxon>Ascomycota</taxon>
        <taxon>Pezizomycotina</taxon>
        <taxon>Dothideomycetes</taxon>
        <taxon>Dothideomycetidae</taxon>
        <taxon>Mycosphaerellales</taxon>
        <taxon>Mycosphaerellaceae</taxon>
        <taxon>Pseudocercospora</taxon>
    </lineage>
</organism>
<dbReference type="VEuPathDB" id="FungiDB:MYCFIDRAFT_206730"/>
<dbReference type="KEGG" id="pfj:MYCFIDRAFT_206730"/>
<name>M3BA20_PSEFD</name>
<dbReference type="EMBL" id="KB446556">
    <property type="protein sequence ID" value="EME86172.1"/>
    <property type="molecule type" value="Genomic_DNA"/>
</dbReference>
<dbReference type="GeneID" id="19336503"/>
<evidence type="ECO:0000313" key="1">
    <source>
        <dbReference type="EMBL" id="EME86172.1"/>
    </source>
</evidence>
<accession>M3BA20</accession>
<keyword evidence="2" id="KW-1185">Reference proteome</keyword>
<dbReference type="Proteomes" id="UP000016932">
    <property type="component" value="Unassembled WGS sequence"/>
</dbReference>